<name>A0ABX8AJZ1_9HYPH</name>
<reference evidence="1 2" key="1">
    <citation type="journal article" date="2021" name="Angew. Chem. Int. Ed. Engl.">
        <title>A novel family of nonribosomal peptides modulate collective behavior in Pseudovibrio bacteria isolated from marine sponges.</title>
        <authorList>
            <person name="Ioca L.P."/>
            <person name="Dai Y."/>
            <person name="Kunakom S."/>
            <person name="Diaz-Espinosa J."/>
            <person name="Krunic A."/>
            <person name="Crnkovic C.M."/>
            <person name="Orjala J."/>
            <person name="Sanchez L.M."/>
            <person name="Ferreira A.G."/>
            <person name="Berlinck R.G.S."/>
            <person name="Eustaquio A.S."/>
        </authorList>
    </citation>
    <scope>NUCLEOTIDE SEQUENCE [LARGE SCALE GENOMIC DNA]</scope>
    <source>
        <strain evidence="1 2">Ab134</strain>
    </source>
</reference>
<dbReference type="Proteomes" id="UP000680706">
    <property type="component" value="Chromosome"/>
</dbReference>
<protein>
    <submittedName>
        <fullName evidence="1">Uncharacterized protein</fullName>
    </submittedName>
</protein>
<evidence type="ECO:0000313" key="1">
    <source>
        <dbReference type="EMBL" id="QUS55398.1"/>
    </source>
</evidence>
<accession>A0ABX8AJZ1</accession>
<gene>
    <name evidence="1" type="ORF">KGB56_19035</name>
</gene>
<dbReference type="RefSeq" id="WP_075698023.1">
    <property type="nucleotide sequence ID" value="NZ_CP074126.1"/>
</dbReference>
<sequence length="66" mass="7430">MHTSNNFSDQTNSLLQVAVDFVAQRCEAYSVGEKIHLHVILTQDEMDRLALFGAMVDELEDPGSYE</sequence>
<keyword evidence="2" id="KW-1185">Reference proteome</keyword>
<proteinExistence type="predicted"/>
<dbReference type="EMBL" id="CP074126">
    <property type="protein sequence ID" value="QUS55398.1"/>
    <property type="molecule type" value="Genomic_DNA"/>
</dbReference>
<evidence type="ECO:0000313" key="2">
    <source>
        <dbReference type="Proteomes" id="UP000680706"/>
    </source>
</evidence>
<organism evidence="1 2">
    <name type="scientific">Pseudovibrio brasiliensis</name>
    <dbReference type="NCBI Taxonomy" id="1898042"/>
    <lineage>
        <taxon>Bacteria</taxon>
        <taxon>Pseudomonadati</taxon>
        <taxon>Pseudomonadota</taxon>
        <taxon>Alphaproteobacteria</taxon>
        <taxon>Hyphomicrobiales</taxon>
        <taxon>Stappiaceae</taxon>
        <taxon>Pseudovibrio</taxon>
    </lineage>
</organism>